<reference evidence="1" key="1">
    <citation type="submission" date="2021-06" db="EMBL/GenBank/DDBJ databases">
        <authorList>
            <person name="Hodson N. C."/>
            <person name="Mongue J. A."/>
            <person name="Jaron S. K."/>
        </authorList>
    </citation>
    <scope>NUCLEOTIDE SEQUENCE</scope>
</reference>
<evidence type="ECO:0000313" key="2">
    <source>
        <dbReference type="Proteomes" id="UP000708208"/>
    </source>
</evidence>
<sequence length="234" mass="26615">CKSRSIITNQYLPRAFDRETFVVYRTSNGVWSDTFNVDTALKVGFDPDTRWVYTCRNATSNGNWITGKSFDPRNEMRALQTALLKVATLSPVKLRFFAEHSLGTPLKTKPFCCPEAWFHLRVYDARMGLRQTGQPNFQSKYICYSQPGSIYYMYPTNPRLNIISANLYYGGGKDGKKSIHCDPEETYQNLAVEVQVGKCGSVLDCDLKFSPMPTLVGFLIDSKEKDVEIFTGYK</sequence>
<dbReference type="AlphaFoldDB" id="A0A8J2PA04"/>
<evidence type="ECO:0000313" key="1">
    <source>
        <dbReference type="EMBL" id="CAG7728991.1"/>
    </source>
</evidence>
<comment type="caution">
    <text evidence="1">The sequence shown here is derived from an EMBL/GenBank/DDBJ whole genome shotgun (WGS) entry which is preliminary data.</text>
</comment>
<dbReference type="EMBL" id="CAJVCH010171738">
    <property type="protein sequence ID" value="CAG7728991.1"/>
    <property type="molecule type" value="Genomic_DNA"/>
</dbReference>
<proteinExistence type="predicted"/>
<accession>A0A8J2PA04</accession>
<gene>
    <name evidence="1" type="ORF">AFUS01_LOCUS17733</name>
</gene>
<organism evidence="1 2">
    <name type="scientific">Allacma fusca</name>
    <dbReference type="NCBI Taxonomy" id="39272"/>
    <lineage>
        <taxon>Eukaryota</taxon>
        <taxon>Metazoa</taxon>
        <taxon>Ecdysozoa</taxon>
        <taxon>Arthropoda</taxon>
        <taxon>Hexapoda</taxon>
        <taxon>Collembola</taxon>
        <taxon>Symphypleona</taxon>
        <taxon>Sminthuridae</taxon>
        <taxon>Allacma</taxon>
    </lineage>
</organism>
<feature type="non-terminal residue" evidence="1">
    <location>
        <position position="1"/>
    </location>
</feature>
<name>A0A8J2PA04_9HEXA</name>
<keyword evidence="2" id="KW-1185">Reference proteome</keyword>
<dbReference type="Proteomes" id="UP000708208">
    <property type="component" value="Unassembled WGS sequence"/>
</dbReference>
<protein>
    <submittedName>
        <fullName evidence="1">Uncharacterized protein</fullName>
    </submittedName>
</protein>